<evidence type="ECO:0000313" key="6">
    <source>
        <dbReference type="EMBL" id="KXK61302.1"/>
    </source>
</evidence>
<organism evidence="6 7">
    <name type="scientific">Micromonospora rosaria</name>
    <dbReference type="NCBI Taxonomy" id="47874"/>
    <lineage>
        <taxon>Bacteria</taxon>
        <taxon>Bacillati</taxon>
        <taxon>Actinomycetota</taxon>
        <taxon>Actinomycetes</taxon>
        <taxon>Micromonosporales</taxon>
        <taxon>Micromonosporaceae</taxon>
        <taxon>Micromonospora</taxon>
    </lineage>
</organism>
<dbReference type="InterPro" id="IPR013785">
    <property type="entry name" value="Aldolase_TIM"/>
</dbReference>
<keyword evidence="4" id="KW-0411">Iron-sulfur</keyword>
<dbReference type="AlphaFoldDB" id="A0A136PS49"/>
<dbReference type="OrthoDB" id="9782387at2"/>
<dbReference type="Pfam" id="PF04055">
    <property type="entry name" value="Radical_SAM"/>
    <property type="match status" value="1"/>
</dbReference>
<proteinExistence type="predicted"/>
<dbReference type="RefSeq" id="WP_067365515.1">
    <property type="nucleotide sequence ID" value="NZ_JBIUBN010000015.1"/>
</dbReference>
<keyword evidence="2" id="KW-0479">Metal-binding</keyword>
<dbReference type="GO" id="GO:0046872">
    <property type="term" value="F:metal ion binding"/>
    <property type="evidence" value="ECO:0007669"/>
    <property type="project" value="UniProtKB-KW"/>
</dbReference>
<keyword evidence="7" id="KW-1185">Reference proteome</keyword>
<dbReference type="PROSITE" id="PS51918">
    <property type="entry name" value="RADICAL_SAM"/>
    <property type="match status" value="1"/>
</dbReference>
<dbReference type="Gene3D" id="3.20.20.70">
    <property type="entry name" value="Aldolase class I"/>
    <property type="match status" value="1"/>
</dbReference>
<dbReference type="GO" id="GO:0003824">
    <property type="term" value="F:catalytic activity"/>
    <property type="evidence" value="ECO:0007669"/>
    <property type="project" value="InterPro"/>
</dbReference>
<keyword evidence="1" id="KW-0949">S-adenosyl-L-methionine</keyword>
<dbReference type="InterPro" id="IPR050377">
    <property type="entry name" value="Radical_SAM_PqqE_MftC-like"/>
</dbReference>
<dbReference type="PANTHER" id="PTHR11228">
    <property type="entry name" value="RADICAL SAM DOMAIN PROTEIN"/>
    <property type="match status" value="1"/>
</dbReference>
<dbReference type="CDD" id="cd01335">
    <property type="entry name" value="Radical_SAM"/>
    <property type="match status" value="1"/>
</dbReference>
<dbReference type="Proteomes" id="UP000070620">
    <property type="component" value="Unassembled WGS sequence"/>
</dbReference>
<dbReference type="InterPro" id="IPR007197">
    <property type="entry name" value="rSAM"/>
</dbReference>
<dbReference type="GO" id="GO:0051536">
    <property type="term" value="F:iron-sulfur cluster binding"/>
    <property type="evidence" value="ECO:0007669"/>
    <property type="project" value="UniProtKB-KW"/>
</dbReference>
<protein>
    <recommendedName>
        <fullName evidence="5">Radical SAM core domain-containing protein</fullName>
    </recommendedName>
</protein>
<name>A0A136PS49_9ACTN</name>
<evidence type="ECO:0000256" key="3">
    <source>
        <dbReference type="ARBA" id="ARBA00023004"/>
    </source>
</evidence>
<dbReference type="PANTHER" id="PTHR11228:SF7">
    <property type="entry name" value="PQQA PEPTIDE CYCLASE"/>
    <property type="match status" value="1"/>
</dbReference>
<comment type="caution">
    <text evidence="6">The sequence shown here is derived from an EMBL/GenBank/DDBJ whole genome shotgun (WGS) entry which is preliminary data.</text>
</comment>
<feature type="domain" description="Radical SAM core" evidence="5">
    <location>
        <begin position="23"/>
        <end position="240"/>
    </location>
</feature>
<dbReference type="SFLD" id="SFLDG01386">
    <property type="entry name" value="main_SPASM_domain-containing"/>
    <property type="match status" value="1"/>
</dbReference>
<evidence type="ECO:0000256" key="1">
    <source>
        <dbReference type="ARBA" id="ARBA00022691"/>
    </source>
</evidence>
<dbReference type="SUPFAM" id="SSF102114">
    <property type="entry name" value="Radical SAM enzymes"/>
    <property type="match status" value="1"/>
</dbReference>
<reference evidence="6 7" key="1">
    <citation type="submission" date="2016-01" db="EMBL/GenBank/DDBJ databases">
        <title>Whole genome sequence and analysis of Micromonospora rosaria DSM 803, which can produce antibacterial substance rosamicin.</title>
        <authorList>
            <person name="Yang H."/>
            <person name="He X."/>
            <person name="Zhu D."/>
        </authorList>
    </citation>
    <scope>NUCLEOTIDE SEQUENCE [LARGE SCALE GENOMIC DNA]</scope>
    <source>
        <strain evidence="6 7">DSM 803</strain>
    </source>
</reference>
<gene>
    <name evidence="6" type="ORF">AWW66_14265</name>
</gene>
<evidence type="ECO:0000313" key="7">
    <source>
        <dbReference type="Proteomes" id="UP000070620"/>
    </source>
</evidence>
<dbReference type="SFLD" id="SFLDS00029">
    <property type="entry name" value="Radical_SAM"/>
    <property type="match status" value="1"/>
</dbReference>
<dbReference type="SFLD" id="SFLDG01067">
    <property type="entry name" value="SPASM/twitch_domain_containing"/>
    <property type="match status" value="1"/>
</dbReference>
<keyword evidence="3" id="KW-0408">Iron</keyword>
<sequence>MSELLTIGGSRPEGSRDRTRVHYRRFHNIYLYITERCQLRCGHCYMGDRLERGLSLSYDKAVRIMNQCRTLGGEYITFLGGEPTLHPDLPRMVDHAREVGYRQVMINSNGLLERTIDKIAPEKLHYISFSLDGASAEVHDAVRGEGMFDKTVPCIRSTVEAGYPVRLICTISQINIADAPNILALADEIGVQMVNFHVFSEEGRGIANAETWSLSPYEWISFYEHLESIKDEYRTSIWYPPTYANRERLERYVDEGYRGCVGCSLDRLSIFPDGRSYVCSVLFDEPMHFAVMTDQGLRLNRQQNEFELFTQATFQAGDEPWLSGCPAEAVLARNGKPTTPPDLVSLCRLWKSQA</sequence>
<evidence type="ECO:0000256" key="4">
    <source>
        <dbReference type="ARBA" id="ARBA00023014"/>
    </source>
</evidence>
<dbReference type="InterPro" id="IPR058240">
    <property type="entry name" value="rSAM_sf"/>
</dbReference>
<accession>A0A136PS49</accession>
<evidence type="ECO:0000256" key="2">
    <source>
        <dbReference type="ARBA" id="ARBA00022723"/>
    </source>
</evidence>
<dbReference type="InterPro" id="IPR006638">
    <property type="entry name" value="Elp3/MiaA/NifB-like_rSAM"/>
</dbReference>
<dbReference type="EMBL" id="LRQV01000044">
    <property type="protein sequence ID" value="KXK61302.1"/>
    <property type="molecule type" value="Genomic_DNA"/>
</dbReference>
<evidence type="ECO:0000259" key="5">
    <source>
        <dbReference type="PROSITE" id="PS51918"/>
    </source>
</evidence>
<dbReference type="SMART" id="SM00729">
    <property type="entry name" value="Elp3"/>
    <property type="match status" value="1"/>
</dbReference>